<proteinExistence type="inferred from homology"/>
<evidence type="ECO:0000256" key="5">
    <source>
        <dbReference type="ARBA" id="ARBA00031636"/>
    </source>
</evidence>
<feature type="transmembrane region" description="Helical" evidence="6">
    <location>
        <begin position="246"/>
        <end position="269"/>
    </location>
</feature>
<keyword evidence="4" id="KW-0813">Transport</keyword>
<dbReference type="InterPro" id="IPR002528">
    <property type="entry name" value="MATE_fam"/>
</dbReference>
<evidence type="ECO:0000256" key="3">
    <source>
        <dbReference type="ARBA" id="ARBA00020268"/>
    </source>
</evidence>
<evidence type="ECO:0000313" key="8">
    <source>
        <dbReference type="Proteomes" id="UP000183975"/>
    </source>
</evidence>
<dbReference type="GO" id="GO:0015297">
    <property type="term" value="F:antiporter activity"/>
    <property type="evidence" value="ECO:0007669"/>
    <property type="project" value="InterPro"/>
</dbReference>
<organism evidence="7 8">
    <name type="scientific">Anaerotignum lactatifermentans DSM 14214</name>
    <dbReference type="NCBI Taxonomy" id="1121323"/>
    <lineage>
        <taxon>Bacteria</taxon>
        <taxon>Bacillati</taxon>
        <taxon>Bacillota</taxon>
        <taxon>Clostridia</taxon>
        <taxon>Lachnospirales</taxon>
        <taxon>Anaerotignaceae</taxon>
        <taxon>Anaerotignum</taxon>
    </lineage>
</organism>
<feature type="transmembrane region" description="Helical" evidence="6">
    <location>
        <begin position="61"/>
        <end position="82"/>
    </location>
</feature>
<accession>A0A1M6MRJ5</accession>
<name>A0A1M6MRJ5_9FIRM</name>
<sequence>MCSLFGIWQGDNLLLLLQTPENIFSDASLYLHIYILGFLFLFLYNVGTGIFTALGDSRTPLYFLIGSSLGNIALDLLFVIAFDMGVAGVAWATFLAQGIACVLALITLFFRLKKLQTTEAHQFFSFAVLGQVTKVAVPSILQQCFVSVGNLFIQGLVNSYGSAVIAGYSGAIKLNTFGVTCMTTLSNGLSSFTAQNLGAGKKDRVQEGFRAGAKMGILVSLPFVLVYFFFSEAAMGLFMKSESAEAIAAGAMFLKIVTPFYFVVSTKVMCDGVLRGGSAMLYFMTTTFTDLVLRVVLAFVFAIGFGLGSTGIWLSWPFGWSISCILSYVFYRKKPWEKRSYDTL</sequence>
<dbReference type="InterPro" id="IPR050222">
    <property type="entry name" value="MATE_MdtK"/>
</dbReference>
<comment type="similarity">
    <text evidence="2">Belongs to the multi antimicrobial extrusion (MATE) (TC 2.A.66.1) family.</text>
</comment>
<feature type="transmembrane region" description="Helical" evidence="6">
    <location>
        <begin position="281"/>
        <end position="307"/>
    </location>
</feature>
<dbReference type="GO" id="GO:0042910">
    <property type="term" value="F:xenobiotic transmembrane transporter activity"/>
    <property type="evidence" value="ECO:0007669"/>
    <property type="project" value="InterPro"/>
</dbReference>
<evidence type="ECO:0000313" key="7">
    <source>
        <dbReference type="EMBL" id="SHJ85903.1"/>
    </source>
</evidence>
<keyword evidence="8" id="KW-1185">Reference proteome</keyword>
<dbReference type="NCBIfam" id="TIGR00797">
    <property type="entry name" value="matE"/>
    <property type="match status" value="1"/>
</dbReference>
<feature type="transmembrane region" description="Helical" evidence="6">
    <location>
        <begin position="211"/>
        <end position="230"/>
    </location>
</feature>
<dbReference type="PANTHER" id="PTHR43298:SF2">
    <property type="entry name" value="FMN_FAD EXPORTER YEEO-RELATED"/>
    <property type="match status" value="1"/>
</dbReference>
<protein>
    <recommendedName>
        <fullName evidence="3">Probable multidrug resistance protein NorM</fullName>
    </recommendedName>
    <alternativeName>
        <fullName evidence="5">Multidrug-efflux transporter</fullName>
    </alternativeName>
</protein>
<dbReference type="AlphaFoldDB" id="A0A1M6MRJ5"/>
<comment type="function">
    <text evidence="1">Multidrug efflux pump.</text>
</comment>
<feature type="transmembrane region" description="Helical" evidence="6">
    <location>
        <begin position="29"/>
        <end position="54"/>
    </location>
</feature>
<evidence type="ECO:0000256" key="2">
    <source>
        <dbReference type="ARBA" id="ARBA00010199"/>
    </source>
</evidence>
<evidence type="ECO:0000256" key="6">
    <source>
        <dbReference type="SAM" id="Phobius"/>
    </source>
</evidence>
<feature type="transmembrane region" description="Helical" evidence="6">
    <location>
        <begin position="88"/>
        <end position="110"/>
    </location>
</feature>
<evidence type="ECO:0000256" key="4">
    <source>
        <dbReference type="ARBA" id="ARBA00022448"/>
    </source>
</evidence>
<reference evidence="7 8" key="1">
    <citation type="submission" date="2016-11" db="EMBL/GenBank/DDBJ databases">
        <authorList>
            <person name="Jaros S."/>
            <person name="Januszkiewicz K."/>
            <person name="Wedrychowicz H."/>
        </authorList>
    </citation>
    <scope>NUCLEOTIDE SEQUENCE [LARGE SCALE GENOMIC DNA]</scope>
    <source>
        <strain evidence="7 8">DSM 14214</strain>
    </source>
</reference>
<evidence type="ECO:0000256" key="1">
    <source>
        <dbReference type="ARBA" id="ARBA00003408"/>
    </source>
</evidence>
<dbReference type="Pfam" id="PF01554">
    <property type="entry name" value="MatE"/>
    <property type="match status" value="2"/>
</dbReference>
<keyword evidence="6" id="KW-0812">Transmembrane</keyword>
<dbReference type="Proteomes" id="UP000183975">
    <property type="component" value="Unassembled WGS sequence"/>
</dbReference>
<keyword evidence="6" id="KW-1133">Transmembrane helix</keyword>
<dbReference type="EMBL" id="FRAH01000007">
    <property type="protein sequence ID" value="SHJ85903.1"/>
    <property type="molecule type" value="Genomic_DNA"/>
</dbReference>
<keyword evidence="6" id="KW-0472">Membrane</keyword>
<gene>
    <name evidence="7" type="ORF">SAMN02745138_00669</name>
</gene>
<dbReference type="GO" id="GO:0005886">
    <property type="term" value="C:plasma membrane"/>
    <property type="evidence" value="ECO:0007669"/>
    <property type="project" value="TreeGrafter"/>
</dbReference>
<feature type="transmembrane region" description="Helical" evidence="6">
    <location>
        <begin position="313"/>
        <end position="331"/>
    </location>
</feature>
<dbReference type="PANTHER" id="PTHR43298">
    <property type="entry name" value="MULTIDRUG RESISTANCE PROTEIN NORM-RELATED"/>
    <property type="match status" value="1"/>
</dbReference>